<dbReference type="GO" id="GO:0046856">
    <property type="term" value="P:phosphatidylinositol dephosphorylation"/>
    <property type="evidence" value="ECO:0007669"/>
    <property type="project" value="InterPro"/>
</dbReference>
<evidence type="ECO:0000313" key="3">
    <source>
        <dbReference type="EMBL" id="KAG0585738.1"/>
    </source>
</evidence>
<gene>
    <name evidence="3" type="ORF">KC19_2G034300</name>
</gene>
<dbReference type="GO" id="GO:0004439">
    <property type="term" value="F:phosphatidylinositol-4,5-bisphosphate 5-phosphatase activity"/>
    <property type="evidence" value="ECO:0007669"/>
    <property type="project" value="TreeGrafter"/>
</dbReference>
<sequence length="460" mass="50577">MGNSCSRIQDPCVIASVQLSKGKLPVCGNEHCGNILPLIDEESVDEYPGCQSTYLLDQTVNITSPNITGFETEGAINGSVLSFQAPNSLDMLSLIGLLSHKAASSPLVITDGNAMLHTSAETGRSQQADANPMKKPHAELQLYIVTWNMNGRLHEPEKNLSLLLGLDGPKRYDLYVIGLQEAPKFSGEEAIGKLLGDMYCCVGLSLMLSLQLYIFAKKSLRQYITGTMADKVGVGGLGHVVGRQKGAAAVLLAYNKVSLLFITSHLAPHEDKFLERNHQYERICKAVFTKSSDLCASCKDLESCKNVEAEPQLKAVRHVHNFVEESDVVIWLGDLNYRVEMPRANVGFLISHNLEEVLWTEDQLHKACGRGEVFTGFSEGPLLFPPTYKFDVGTDNYDSSAKERTPSWTDRILYKVNPASPVKADLVLYNSIRAVKTSDHKPVKAILTLKNLLRSSSCAF</sequence>
<comment type="similarity">
    <text evidence="1">Belongs to the inositol polyphosphate 5-phosphatase family.</text>
</comment>
<keyword evidence="4" id="KW-1185">Reference proteome</keyword>
<dbReference type="SUPFAM" id="SSF56219">
    <property type="entry name" value="DNase I-like"/>
    <property type="match status" value="1"/>
</dbReference>
<dbReference type="GO" id="GO:0034485">
    <property type="term" value="F:phosphatidylinositol-3,4,5-trisphosphate 5-phosphatase activity"/>
    <property type="evidence" value="ECO:0007669"/>
    <property type="project" value="TreeGrafter"/>
</dbReference>
<dbReference type="Gene3D" id="3.60.10.10">
    <property type="entry name" value="Endonuclease/exonuclease/phosphatase"/>
    <property type="match status" value="1"/>
</dbReference>
<dbReference type="OrthoDB" id="405996at2759"/>
<name>A0A8T0ISU6_CERPU</name>
<evidence type="ECO:0000256" key="1">
    <source>
        <dbReference type="ARBA" id="ARBA00010768"/>
    </source>
</evidence>
<dbReference type="InterPro" id="IPR036691">
    <property type="entry name" value="Endo/exonu/phosph_ase_sf"/>
</dbReference>
<evidence type="ECO:0000313" key="4">
    <source>
        <dbReference type="Proteomes" id="UP000822688"/>
    </source>
</evidence>
<dbReference type="GO" id="GO:0043813">
    <property type="term" value="F:phosphatidylinositol-3,5-bisphosphate 5-phosphatase activity"/>
    <property type="evidence" value="ECO:0007669"/>
    <property type="project" value="TreeGrafter"/>
</dbReference>
<dbReference type="Pfam" id="PF22669">
    <property type="entry name" value="Exo_endo_phos2"/>
    <property type="match status" value="1"/>
</dbReference>
<accession>A0A8T0ISU6</accession>
<evidence type="ECO:0000259" key="2">
    <source>
        <dbReference type="SMART" id="SM00128"/>
    </source>
</evidence>
<dbReference type="PANTHER" id="PTHR11200:SF275">
    <property type="entry name" value="LD06095P"/>
    <property type="match status" value="1"/>
</dbReference>
<proteinExistence type="inferred from homology"/>
<dbReference type="InterPro" id="IPR046985">
    <property type="entry name" value="IP5"/>
</dbReference>
<dbReference type="PANTHER" id="PTHR11200">
    <property type="entry name" value="INOSITOL 5-PHOSPHATASE"/>
    <property type="match status" value="1"/>
</dbReference>
<dbReference type="InterPro" id="IPR000300">
    <property type="entry name" value="IPPc"/>
</dbReference>
<dbReference type="SMART" id="SM00128">
    <property type="entry name" value="IPPc"/>
    <property type="match status" value="1"/>
</dbReference>
<dbReference type="EMBL" id="CM026422">
    <property type="protein sequence ID" value="KAG0585738.1"/>
    <property type="molecule type" value="Genomic_DNA"/>
</dbReference>
<dbReference type="Proteomes" id="UP000822688">
    <property type="component" value="Chromosome 2"/>
</dbReference>
<reference evidence="3" key="1">
    <citation type="submission" date="2020-06" db="EMBL/GenBank/DDBJ databases">
        <title>WGS assembly of Ceratodon purpureus strain R40.</title>
        <authorList>
            <person name="Carey S.B."/>
            <person name="Jenkins J."/>
            <person name="Shu S."/>
            <person name="Lovell J.T."/>
            <person name="Sreedasyam A."/>
            <person name="Maumus F."/>
            <person name="Tiley G.P."/>
            <person name="Fernandez-Pozo N."/>
            <person name="Barry K."/>
            <person name="Chen C."/>
            <person name="Wang M."/>
            <person name="Lipzen A."/>
            <person name="Daum C."/>
            <person name="Saski C.A."/>
            <person name="Payton A.C."/>
            <person name="Mcbreen J.C."/>
            <person name="Conrad R.E."/>
            <person name="Kollar L.M."/>
            <person name="Olsson S."/>
            <person name="Huttunen S."/>
            <person name="Landis J.B."/>
            <person name="Wickett N.J."/>
            <person name="Johnson M.G."/>
            <person name="Rensing S.A."/>
            <person name="Grimwood J."/>
            <person name="Schmutz J."/>
            <person name="Mcdaniel S.F."/>
        </authorList>
    </citation>
    <scope>NUCLEOTIDE SEQUENCE</scope>
    <source>
        <strain evidence="3">R40</strain>
    </source>
</reference>
<comment type="caution">
    <text evidence="3">The sequence shown here is derived from an EMBL/GenBank/DDBJ whole genome shotgun (WGS) entry which is preliminary data.</text>
</comment>
<feature type="domain" description="Inositol polyphosphate-related phosphatase" evidence="2">
    <location>
        <begin position="138"/>
        <end position="455"/>
    </location>
</feature>
<dbReference type="GO" id="GO:0005886">
    <property type="term" value="C:plasma membrane"/>
    <property type="evidence" value="ECO:0007669"/>
    <property type="project" value="TreeGrafter"/>
</dbReference>
<protein>
    <recommendedName>
        <fullName evidence="2">Inositol polyphosphate-related phosphatase domain-containing protein</fullName>
    </recommendedName>
</protein>
<dbReference type="AlphaFoldDB" id="A0A8T0ISU6"/>
<organism evidence="3 4">
    <name type="scientific">Ceratodon purpureus</name>
    <name type="common">Fire moss</name>
    <name type="synonym">Dicranum purpureum</name>
    <dbReference type="NCBI Taxonomy" id="3225"/>
    <lineage>
        <taxon>Eukaryota</taxon>
        <taxon>Viridiplantae</taxon>
        <taxon>Streptophyta</taxon>
        <taxon>Embryophyta</taxon>
        <taxon>Bryophyta</taxon>
        <taxon>Bryophytina</taxon>
        <taxon>Bryopsida</taxon>
        <taxon>Dicranidae</taxon>
        <taxon>Pseudoditrichales</taxon>
        <taxon>Ditrichaceae</taxon>
        <taxon>Ceratodon</taxon>
    </lineage>
</organism>